<dbReference type="InterPro" id="IPR002048">
    <property type="entry name" value="EF_hand_dom"/>
</dbReference>
<dbReference type="GO" id="GO:0016460">
    <property type="term" value="C:myosin II complex"/>
    <property type="evidence" value="ECO:0007669"/>
    <property type="project" value="TreeGrafter"/>
</dbReference>
<comment type="caution">
    <text evidence="3">The sequence shown here is derived from an EMBL/GenBank/DDBJ whole genome shotgun (WGS) entry which is preliminary data.</text>
</comment>
<protein>
    <recommendedName>
        <fullName evidence="2">EF-hand domain-containing protein</fullName>
    </recommendedName>
</protein>
<evidence type="ECO:0000313" key="3">
    <source>
        <dbReference type="EMBL" id="CAL5139308.1"/>
    </source>
</evidence>
<dbReference type="EMBL" id="CAXLJL010000600">
    <property type="protein sequence ID" value="CAL5139308.1"/>
    <property type="molecule type" value="Genomic_DNA"/>
</dbReference>
<dbReference type="InterPro" id="IPR011992">
    <property type="entry name" value="EF-hand-dom_pair"/>
</dbReference>
<proteinExistence type="predicted"/>
<gene>
    <name evidence="3" type="ORF">CDAUBV1_LOCUS14336</name>
</gene>
<dbReference type="FunFam" id="1.10.238.10:FF:000001">
    <property type="entry name" value="Calmodulin 1"/>
    <property type="match status" value="1"/>
</dbReference>
<keyword evidence="1" id="KW-0677">Repeat</keyword>
<evidence type="ECO:0000256" key="1">
    <source>
        <dbReference type="ARBA" id="ARBA00022737"/>
    </source>
</evidence>
<name>A0AAV2TSF6_CALDB</name>
<organism evidence="3 4">
    <name type="scientific">Calicophoron daubneyi</name>
    <name type="common">Rumen fluke</name>
    <name type="synonym">Paramphistomum daubneyi</name>
    <dbReference type="NCBI Taxonomy" id="300641"/>
    <lineage>
        <taxon>Eukaryota</taxon>
        <taxon>Metazoa</taxon>
        <taxon>Spiralia</taxon>
        <taxon>Lophotrochozoa</taxon>
        <taxon>Platyhelminthes</taxon>
        <taxon>Trematoda</taxon>
        <taxon>Digenea</taxon>
        <taxon>Plagiorchiida</taxon>
        <taxon>Pronocephalata</taxon>
        <taxon>Paramphistomoidea</taxon>
        <taxon>Paramphistomidae</taxon>
        <taxon>Calicophoron</taxon>
    </lineage>
</organism>
<dbReference type="Proteomes" id="UP001497525">
    <property type="component" value="Unassembled WGS sequence"/>
</dbReference>
<dbReference type="PANTHER" id="PTHR23048">
    <property type="entry name" value="MYOSIN LIGHT CHAIN 1, 3"/>
    <property type="match status" value="1"/>
</dbReference>
<dbReference type="InterPro" id="IPR050230">
    <property type="entry name" value="CALM/Myosin/TropC-like"/>
</dbReference>
<dbReference type="GO" id="GO:0005509">
    <property type="term" value="F:calcium ion binding"/>
    <property type="evidence" value="ECO:0007669"/>
    <property type="project" value="InterPro"/>
</dbReference>
<accession>A0AAV2TSF6</accession>
<dbReference type="Pfam" id="PF13405">
    <property type="entry name" value="EF-hand_6"/>
    <property type="match status" value="1"/>
</dbReference>
<reference evidence="3" key="1">
    <citation type="submission" date="2024-06" db="EMBL/GenBank/DDBJ databases">
        <authorList>
            <person name="Liu X."/>
            <person name="Lenzi L."/>
            <person name="Haldenby T S."/>
            <person name="Uol C."/>
        </authorList>
    </citation>
    <scope>NUCLEOTIDE SEQUENCE</scope>
</reference>
<dbReference type="PROSITE" id="PS50222">
    <property type="entry name" value="EF_HAND_2"/>
    <property type="match status" value="1"/>
</dbReference>
<sequence>MKVGELEAYDIAKIEKTFHMFAKKELDGLPSESLGKALRWLKLIPSEAQVEGYKKLADPEKTGTIKMEVFLAVAADLWYPSIGELERTLWNAFSVFDKDLTGTISAKTLRHILTYRGLEPIPQKEVEKLITQYEDPSNHMISYSVLIRGLMR</sequence>
<feature type="domain" description="EF-hand" evidence="2">
    <location>
        <begin position="84"/>
        <end position="119"/>
    </location>
</feature>
<evidence type="ECO:0000259" key="2">
    <source>
        <dbReference type="PROSITE" id="PS50222"/>
    </source>
</evidence>
<dbReference type="AlphaFoldDB" id="A0AAV2TSF6"/>
<evidence type="ECO:0000313" key="4">
    <source>
        <dbReference type="Proteomes" id="UP001497525"/>
    </source>
</evidence>
<dbReference type="PANTHER" id="PTHR23048:SF0">
    <property type="entry name" value="CALMODULIN LIKE 3"/>
    <property type="match status" value="1"/>
</dbReference>
<dbReference type="Gene3D" id="1.10.238.10">
    <property type="entry name" value="EF-hand"/>
    <property type="match status" value="2"/>
</dbReference>
<dbReference type="SUPFAM" id="SSF47473">
    <property type="entry name" value="EF-hand"/>
    <property type="match status" value="1"/>
</dbReference>